<accession>G4D3I3</accession>
<dbReference type="STRING" id="997350.HMPREF9129_0963"/>
<dbReference type="InterPro" id="IPR006680">
    <property type="entry name" value="Amidohydro-rel"/>
</dbReference>
<evidence type="ECO:0000256" key="1">
    <source>
        <dbReference type="ARBA" id="ARBA00001947"/>
    </source>
</evidence>
<dbReference type="Pfam" id="PF01979">
    <property type="entry name" value="Amidohydro_1"/>
    <property type="match status" value="1"/>
</dbReference>
<name>G4D3I3_9FIRM</name>
<evidence type="ECO:0000256" key="3">
    <source>
        <dbReference type="ARBA" id="ARBA00022801"/>
    </source>
</evidence>
<evidence type="ECO:0000313" key="7">
    <source>
        <dbReference type="Proteomes" id="UP000003422"/>
    </source>
</evidence>
<dbReference type="GO" id="GO:0006147">
    <property type="term" value="P:guanine catabolic process"/>
    <property type="evidence" value="ECO:0007669"/>
    <property type="project" value="UniProtKB-UniPathway"/>
</dbReference>
<comment type="cofactor">
    <cofactor evidence="1">
        <name>Zn(2+)</name>
        <dbReference type="ChEBI" id="CHEBI:29105"/>
    </cofactor>
</comment>
<evidence type="ECO:0000313" key="6">
    <source>
        <dbReference type="EMBL" id="EGY79912.1"/>
    </source>
</evidence>
<dbReference type="Proteomes" id="UP000003422">
    <property type="component" value="Unassembled WGS sequence"/>
</dbReference>
<dbReference type="GO" id="GO:0005829">
    <property type="term" value="C:cytosol"/>
    <property type="evidence" value="ECO:0007669"/>
    <property type="project" value="TreeGrafter"/>
</dbReference>
<dbReference type="HOGENOM" id="CLU_012358_0_1_9"/>
<sequence>MFMRASFIIKGDICYSENLENLTTRENSYLVCVEGYSCGVFDKIPDEYKDLEVCDYSDKLIIPGLIDLHVHAPQYHFRGLGMDLELLDWLNTYTFPHEAKYIDTEYAKKTYEKFVGDLVSSATTRAVVFATLHVPSTIILMDMLENSGLVSYVGKVNMDRNSIPELQEVCARESIENTIKWLDETKVKYKNTYPIITPRFTPSCTDELMESLGKITKEEKLPVQSHLSENQSEIEWVKELCPGTKCYGESYDRFRLFGEYSKTIMAHCVWSDEYERKLLKDRGVYIAHCPDSNMNLSSGIAPIRKYLEEGQRVGLGSDVAGGAYLSIFRQMTDAIQVSKLFWRLIDGNSSPLKVEEVFYLGTLGGGEFFGKVGSFERGYELDVVVIDDSEYRTEDLNLRQRLERTIYLSQHKDIKHKFVRGNKIF</sequence>
<organism evidence="6 7">
    <name type="scientific">Peptoniphilus indolicus ATCC 29427</name>
    <dbReference type="NCBI Taxonomy" id="997350"/>
    <lineage>
        <taxon>Bacteria</taxon>
        <taxon>Bacillati</taxon>
        <taxon>Bacillota</taxon>
        <taxon>Tissierellia</taxon>
        <taxon>Tissierellales</taxon>
        <taxon>Peptoniphilaceae</taxon>
        <taxon>Peptoniphilus</taxon>
    </lineage>
</organism>
<evidence type="ECO:0000256" key="4">
    <source>
        <dbReference type="ARBA" id="ARBA00022833"/>
    </source>
</evidence>
<dbReference type="GO" id="GO:0008270">
    <property type="term" value="F:zinc ion binding"/>
    <property type="evidence" value="ECO:0007669"/>
    <property type="project" value="TreeGrafter"/>
</dbReference>
<dbReference type="Gene3D" id="3.20.20.140">
    <property type="entry name" value="Metal-dependent hydrolases"/>
    <property type="match status" value="1"/>
</dbReference>
<feature type="domain" description="Amidohydrolase-related" evidence="5">
    <location>
        <begin position="61"/>
        <end position="422"/>
    </location>
</feature>
<protein>
    <submittedName>
        <fullName evidence="6">Guanine deaminase</fullName>
        <ecNumber evidence="6">3.5.4.3</ecNumber>
    </submittedName>
</protein>
<keyword evidence="2" id="KW-0479">Metal-binding</keyword>
<dbReference type="GO" id="GO:0008892">
    <property type="term" value="F:guanine deaminase activity"/>
    <property type="evidence" value="ECO:0007669"/>
    <property type="project" value="UniProtKB-EC"/>
</dbReference>
<dbReference type="Gene3D" id="2.30.40.10">
    <property type="entry name" value="Urease, subunit C, domain 1"/>
    <property type="match status" value="1"/>
</dbReference>
<dbReference type="AlphaFoldDB" id="G4D3I3"/>
<dbReference type="InterPro" id="IPR032466">
    <property type="entry name" value="Metal_Hydrolase"/>
</dbReference>
<gene>
    <name evidence="6" type="primary">guaD</name>
    <name evidence="6" type="ORF">HMPREF9129_0963</name>
</gene>
<keyword evidence="3 6" id="KW-0378">Hydrolase</keyword>
<dbReference type="PATRIC" id="fig|997350.3.peg.928"/>
<keyword evidence="4" id="KW-0862">Zinc</keyword>
<dbReference type="SUPFAM" id="SSF51338">
    <property type="entry name" value="Composite domain of metallo-dependent hydrolases"/>
    <property type="match status" value="2"/>
</dbReference>
<evidence type="ECO:0000259" key="5">
    <source>
        <dbReference type="Pfam" id="PF01979"/>
    </source>
</evidence>
<dbReference type="SUPFAM" id="SSF51556">
    <property type="entry name" value="Metallo-dependent hydrolases"/>
    <property type="match status" value="1"/>
</dbReference>
<dbReference type="InterPro" id="IPR051607">
    <property type="entry name" value="Metallo-dep_hydrolases"/>
</dbReference>
<comment type="caution">
    <text evidence="6">The sequence shown here is derived from an EMBL/GenBank/DDBJ whole genome shotgun (WGS) entry which is preliminary data.</text>
</comment>
<reference evidence="6 7" key="1">
    <citation type="submission" date="2011-06" db="EMBL/GenBank/DDBJ databases">
        <authorList>
            <person name="Muzny D."/>
            <person name="Qin X."/>
            <person name="Deng J."/>
            <person name="Jiang H."/>
            <person name="Liu Y."/>
            <person name="Qu J."/>
            <person name="Song X.-Z."/>
            <person name="Zhang L."/>
            <person name="Thornton R."/>
            <person name="Coyle M."/>
            <person name="Francisco L."/>
            <person name="Jackson L."/>
            <person name="Javaid M."/>
            <person name="Korchina V."/>
            <person name="Kovar C."/>
            <person name="Mata R."/>
            <person name="Mathew T."/>
            <person name="Ngo R."/>
            <person name="Nguyen L."/>
            <person name="Nguyen N."/>
            <person name="Okwuonu G."/>
            <person name="Ongeri F."/>
            <person name="Pham C."/>
            <person name="Simmons D."/>
            <person name="Wilczek-Boney K."/>
            <person name="Hale W."/>
            <person name="Jakkamsetti A."/>
            <person name="Pham P."/>
            <person name="Ruth R."/>
            <person name="San Lucas F."/>
            <person name="Warren J."/>
            <person name="Zhang J."/>
            <person name="Zhao Z."/>
            <person name="Zhou C."/>
            <person name="Zhu D."/>
            <person name="Lee S."/>
            <person name="Bess C."/>
            <person name="Blankenburg K."/>
            <person name="Forbes L."/>
            <person name="Fu Q."/>
            <person name="Gubbala S."/>
            <person name="Hirani K."/>
            <person name="Jayaseelan J.C."/>
            <person name="Lara F."/>
            <person name="Munidasa M."/>
            <person name="Palculict T."/>
            <person name="Patil S."/>
            <person name="Pu L.-L."/>
            <person name="Saada N."/>
            <person name="Tang L."/>
            <person name="Weissenberger G."/>
            <person name="Zhu Y."/>
            <person name="Hemphill L."/>
            <person name="Shang Y."/>
            <person name="Youmans B."/>
            <person name="Ayvaz T."/>
            <person name="Ross M."/>
            <person name="Santibanez J."/>
            <person name="Aqrawi P."/>
            <person name="Gross S."/>
            <person name="Joshi V."/>
            <person name="Fowler G."/>
            <person name="Nazareth L."/>
            <person name="Reid J."/>
            <person name="Worley K."/>
            <person name="Petrosino J."/>
            <person name="Highlander S."/>
            <person name="Gibbs R."/>
        </authorList>
    </citation>
    <scope>NUCLEOTIDE SEQUENCE [LARGE SCALE GENOMIC DNA]</scope>
    <source>
        <strain evidence="6 7">ATCC 29427</strain>
    </source>
</reference>
<keyword evidence="7" id="KW-1185">Reference proteome</keyword>
<dbReference type="InterPro" id="IPR011059">
    <property type="entry name" value="Metal-dep_hydrolase_composite"/>
</dbReference>
<dbReference type="PANTHER" id="PTHR11271:SF6">
    <property type="entry name" value="GUANINE DEAMINASE"/>
    <property type="match status" value="1"/>
</dbReference>
<dbReference type="PANTHER" id="PTHR11271">
    <property type="entry name" value="GUANINE DEAMINASE"/>
    <property type="match status" value="1"/>
</dbReference>
<dbReference type="eggNOG" id="COG0402">
    <property type="taxonomic scope" value="Bacteria"/>
</dbReference>
<dbReference type="EC" id="3.5.4.3" evidence="6"/>
<evidence type="ECO:0000256" key="2">
    <source>
        <dbReference type="ARBA" id="ARBA00022723"/>
    </source>
</evidence>
<proteinExistence type="predicted"/>
<dbReference type="EMBL" id="AGBB01000087">
    <property type="protein sequence ID" value="EGY79912.1"/>
    <property type="molecule type" value="Genomic_DNA"/>
</dbReference>
<dbReference type="UniPathway" id="UPA00603">
    <property type="reaction ID" value="UER00660"/>
</dbReference>